<name>A0A6A6FV77_9PEZI</name>
<reference evidence="1" key="1">
    <citation type="journal article" date="2020" name="Stud. Mycol.">
        <title>101 Dothideomycetes genomes: a test case for predicting lifestyles and emergence of pathogens.</title>
        <authorList>
            <person name="Haridas S."/>
            <person name="Albert R."/>
            <person name="Binder M."/>
            <person name="Bloem J."/>
            <person name="Labutti K."/>
            <person name="Salamov A."/>
            <person name="Andreopoulos B."/>
            <person name="Baker S."/>
            <person name="Barry K."/>
            <person name="Bills G."/>
            <person name="Bluhm B."/>
            <person name="Cannon C."/>
            <person name="Castanera R."/>
            <person name="Culley D."/>
            <person name="Daum C."/>
            <person name="Ezra D."/>
            <person name="Gonzalez J."/>
            <person name="Henrissat B."/>
            <person name="Kuo A."/>
            <person name="Liang C."/>
            <person name="Lipzen A."/>
            <person name="Lutzoni F."/>
            <person name="Magnuson J."/>
            <person name="Mondo S."/>
            <person name="Nolan M."/>
            <person name="Ohm R."/>
            <person name="Pangilinan J."/>
            <person name="Park H.-J."/>
            <person name="Ramirez L."/>
            <person name="Alfaro M."/>
            <person name="Sun H."/>
            <person name="Tritt A."/>
            <person name="Yoshinaga Y."/>
            <person name="Zwiers L.-H."/>
            <person name="Turgeon B."/>
            <person name="Goodwin S."/>
            <person name="Spatafora J."/>
            <person name="Crous P."/>
            <person name="Grigoriev I."/>
        </authorList>
    </citation>
    <scope>NUCLEOTIDE SEQUENCE</scope>
    <source>
        <strain evidence="1">SCOH1-5</strain>
    </source>
</reference>
<accession>A0A6A6FV77</accession>
<gene>
    <name evidence="1" type="ORF">CERZMDRAFT_92064</name>
</gene>
<sequence length="191" mass="20244">MVDNALSIQHPKAVHAYLMTGFSFRLLQGQAGVMVQSGFLPAAVALPAKYGDLDPGYVTSTNGAGVRTVFYHGDFDDAVFQQDFSRRGTLTIAEVYTATFGQMSAPGYTGSVFVLNGNEDGVLCEDGPLQAIAGVTGDCSKGFSSGVRDGYPNAKAFGFYNTPNTGHCLHTHRTAQQSFKAAHGWLSGQGF</sequence>
<evidence type="ECO:0000313" key="2">
    <source>
        <dbReference type="Proteomes" id="UP000799539"/>
    </source>
</evidence>
<proteinExistence type="predicted"/>
<organism evidence="1 2">
    <name type="scientific">Cercospora zeae-maydis SCOH1-5</name>
    <dbReference type="NCBI Taxonomy" id="717836"/>
    <lineage>
        <taxon>Eukaryota</taxon>
        <taxon>Fungi</taxon>
        <taxon>Dikarya</taxon>
        <taxon>Ascomycota</taxon>
        <taxon>Pezizomycotina</taxon>
        <taxon>Dothideomycetes</taxon>
        <taxon>Dothideomycetidae</taxon>
        <taxon>Mycosphaerellales</taxon>
        <taxon>Mycosphaerellaceae</taxon>
        <taxon>Cercospora</taxon>
    </lineage>
</organism>
<keyword evidence="2" id="KW-1185">Reference proteome</keyword>
<dbReference type="AlphaFoldDB" id="A0A6A6FV77"/>
<dbReference type="OrthoDB" id="190201at2759"/>
<protein>
    <recommendedName>
        <fullName evidence="3">Carboxylic ester hydrolase</fullName>
    </recommendedName>
</protein>
<evidence type="ECO:0000313" key="1">
    <source>
        <dbReference type="EMBL" id="KAF2217412.1"/>
    </source>
</evidence>
<dbReference type="EMBL" id="ML992662">
    <property type="protein sequence ID" value="KAF2217412.1"/>
    <property type="molecule type" value="Genomic_DNA"/>
</dbReference>
<dbReference type="Proteomes" id="UP000799539">
    <property type="component" value="Unassembled WGS sequence"/>
</dbReference>
<evidence type="ECO:0008006" key="3">
    <source>
        <dbReference type="Google" id="ProtNLM"/>
    </source>
</evidence>